<dbReference type="Gene3D" id="1.10.1200.10">
    <property type="entry name" value="ACP-like"/>
    <property type="match status" value="1"/>
</dbReference>
<reference evidence="4 5" key="1">
    <citation type="submission" date="2019-04" db="EMBL/GenBank/DDBJ databases">
        <title>Rhodococcus oryzae sp. nov., a novel actinomycete isolated from rhizosphere soil of rice (Oryza sativa L.).</title>
        <authorList>
            <person name="Li C."/>
        </authorList>
    </citation>
    <scope>NUCLEOTIDE SEQUENCE [LARGE SCALE GENOMIC DNA]</scope>
    <source>
        <strain evidence="4 5">NEAU-CX67</strain>
    </source>
</reference>
<dbReference type="Proteomes" id="UP000305109">
    <property type="component" value="Unassembled WGS sequence"/>
</dbReference>
<keyword evidence="5" id="KW-1185">Reference proteome</keyword>
<proteinExistence type="predicted"/>
<dbReference type="InterPro" id="IPR009081">
    <property type="entry name" value="PP-bd_ACP"/>
</dbReference>
<keyword evidence="2" id="KW-0597">Phosphoprotein</keyword>
<evidence type="ECO:0000313" key="5">
    <source>
        <dbReference type="Proteomes" id="UP000305109"/>
    </source>
</evidence>
<sequence length="95" mass="9958">MSTTISTPTAAALAPITRWLVERVAGYLDVPAPDIDPTTPLAEIGIDSVSALSLCGEVEERWRIPADATLVFDYPTIAEIAGYLASELAPEAAAS</sequence>
<protein>
    <submittedName>
        <fullName evidence="4">Polyketide synthase</fullName>
    </submittedName>
</protein>
<keyword evidence="1" id="KW-0596">Phosphopantetheine</keyword>
<feature type="domain" description="Carrier" evidence="3">
    <location>
        <begin position="11"/>
        <end position="88"/>
    </location>
</feature>
<comment type="caution">
    <text evidence="4">The sequence shown here is derived from an EMBL/GenBank/DDBJ whole genome shotgun (WGS) entry which is preliminary data.</text>
</comment>
<dbReference type="SMART" id="SM01294">
    <property type="entry name" value="PKS_PP_betabranch"/>
    <property type="match status" value="1"/>
</dbReference>
<gene>
    <name evidence="4" type="ORF">FCG67_04435</name>
</gene>
<dbReference type="Pfam" id="PF00550">
    <property type="entry name" value="PP-binding"/>
    <property type="match status" value="1"/>
</dbReference>
<evidence type="ECO:0000256" key="1">
    <source>
        <dbReference type="ARBA" id="ARBA00022450"/>
    </source>
</evidence>
<dbReference type="RefSeq" id="WP_136907496.1">
    <property type="nucleotide sequence ID" value="NZ_SUMD01000002.1"/>
</dbReference>
<evidence type="ECO:0000313" key="4">
    <source>
        <dbReference type="EMBL" id="TJZ80134.1"/>
    </source>
</evidence>
<dbReference type="InterPro" id="IPR020806">
    <property type="entry name" value="PKS_PP-bd"/>
</dbReference>
<dbReference type="SUPFAM" id="SSF47336">
    <property type="entry name" value="ACP-like"/>
    <property type="match status" value="1"/>
</dbReference>
<accession>A0ABY2RNT2</accession>
<dbReference type="SMART" id="SM00823">
    <property type="entry name" value="PKS_PP"/>
    <property type="match status" value="1"/>
</dbReference>
<dbReference type="EMBL" id="SUMD01000002">
    <property type="protein sequence ID" value="TJZ80134.1"/>
    <property type="molecule type" value="Genomic_DNA"/>
</dbReference>
<name>A0ABY2RNT2_9NOCA</name>
<dbReference type="InterPro" id="IPR036736">
    <property type="entry name" value="ACP-like_sf"/>
</dbReference>
<organism evidence="4 5">
    <name type="scientific">Rhodococcus oryzae</name>
    <dbReference type="NCBI Taxonomy" id="2571143"/>
    <lineage>
        <taxon>Bacteria</taxon>
        <taxon>Bacillati</taxon>
        <taxon>Actinomycetota</taxon>
        <taxon>Actinomycetes</taxon>
        <taxon>Mycobacteriales</taxon>
        <taxon>Nocardiaceae</taxon>
        <taxon>Rhodococcus</taxon>
    </lineage>
</organism>
<evidence type="ECO:0000256" key="2">
    <source>
        <dbReference type="ARBA" id="ARBA00022553"/>
    </source>
</evidence>
<dbReference type="PROSITE" id="PS50075">
    <property type="entry name" value="CARRIER"/>
    <property type="match status" value="1"/>
</dbReference>
<evidence type="ECO:0000259" key="3">
    <source>
        <dbReference type="PROSITE" id="PS50075"/>
    </source>
</evidence>